<comment type="caution">
    <text evidence="2">The sequence shown here is derived from an EMBL/GenBank/DDBJ whole genome shotgun (WGS) entry which is preliminary data.</text>
</comment>
<proteinExistence type="predicted"/>
<evidence type="ECO:0000313" key="2">
    <source>
        <dbReference type="EMBL" id="GAA4256721.1"/>
    </source>
</evidence>
<sequence>MPRAWHVSPALGGGWTVTESRGTTVHLFDAQLRPVASVAVPLEQAPDSARAGGGLIVAGDEHDVAAVGLDGRVWWRNSWEAYAGRQTGGAAFDLDADGVLWVRLGWPAEIVLVDAATGAEFDRLPARLGDDDDEDDRPENSPEGGRLLTAETNGWLTVWDAADGALLARRHLADVPARPPYLDALDFLDLNRAVFVTDELVLVAVCPDELPGDAEDHLLLSAGGLRCRSLVRYPHLMRAGSVHSAPAPGRWLTQDDDVLRLWQLDGRLDDEPLPGQLALV</sequence>
<dbReference type="Proteomes" id="UP001500620">
    <property type="component" value="Unassembled WGS sequence"/>
</dbReference>
<protein>
    <submittedName>
        <fullName evidence="2">Uncharacterized protein</fullName>
    </submittedName>
</protein>
<organism evidence="2 3">
    <name type="scientific">Dactylosporangium darangshiense</name>
    <dbReference type="NCBI Taxonomy" id="579108"/>
    <lineage>
        <taxon>Bacteria</taxon>
        <taxon>Bacillati</taxon>
        <taxon>Actinomycetota</taxon>
        <taxon>Actinomycetes</taxon>
        <taxon>Micromonosporales</taxon>
        <taxon>Micromonosporaceae</taxon>
        <taxon>Dactylosporangium</taxon>
    </lineage>
</organism>
<evidence type="ECO:0000313" key="3">
    <source>
        <dbReference type="Proteomes" id="UP001500620"/>
    </source>
</evidence>
<dbReference type="InterPro" id="IPR015943">
    <property type="entry name" value="WD40/YVTN_repeat-like_dom_sf"/>
</dbReference>
<gene>
    <name evidence="2" type="ORF">GCM10022255_070670</name>
</gene>
<dbReference type="InterPro" id="IPR011047">
    <property type="entry name" value="Quinoprotein_ADH-like_sf"/>
</dbReference>
<keyword evidence="3" id="KW-1185">Reference proteome</keyword>
<dbReference type="EMBL" id="BAABAT010000025">
    <property type="protein sequence ID" value="GAA4256721.1"/>
    <property type="molecule type" value="Genomic_DNA"/>
</dbReference>
<feature type="region of interest" description="Disordered" evidence="1">
    <location>
        <begin position="124"/>
        <end position="147"/>
    </location>
</feature>
<dbReference type="SUPFAM" id="SSF50998">
    <property type="entry name" value="Quinoprotein alcohol dehydrogenase-like"/>
    <property type="match status" value="1"/>
</dbReference>
<dbReference type="Gene3D" id="2.130.10.10">
    <property type="entry name" value="YVTN repeat-like/Quinoprotein amine dehydrogenase"/>
    <property type="match status" value="1"/>
</dbReference>
<reference evidence="3" key="1">
    <citation type="journal article" date="2019" name="Int. J. Syst. Evol. Microbiol.">
        <title>The Global Catalogue of Microorganisms (GCM) 10K type strain sequencing project: providing services to taxonomists for standard genome sequencing and annotation.</title>
        <authorList>
            <consortium name="The Broad Institute Genomics Platform"/>
            <consortium name="The Broad Institute Genome Sequencing Center for Infectious Disease"/>
            <person name="Wu L."/>
            <person name="Ma J."/>
        </authorList>
    </citation>
    <scope>NUCLEOTIDE SEQUENCE [LARGE SCALE GENOMIC DNA]</scope>
    <source>
        <strain evidence="3">JCM 17441</strain>
    </source>
</reference>
<evidence type="ECO:0000256" key="1">
    <source>
        <dbReference type="SAM" id="MobiDB-lite"/>
    </source>
</evidence>
<accession>A0ABP8DIC4</accession>
<name>A0ABP8DIC4_9ACTN</name>